<evidence type="ECO:0000259" key="2">
    <source>
        <dbReference type="Pfam" id="PF05699"/>
    </source>
</evidence>
<feature type="domain" description="HAT C-terminal dimerisation" evidence="2">
    <location>
        <begin position="392"/>
        <end position="451"/>
    </location>
</feature>
<dbReference type="Pfam" id="PF05699">
    <property type="entry name" value="Dimer_Tnp_hAT"/>
    <property type="match status" value="1"/>
</dbReference>
<dbReference type="PANTHER" id="PTHR46880:SF5">
    <property type="entry name" value="DUF4371 DOMAIN-CONTAINING PROTEIN"/>
    <property type="match status" value="1"/>
</dbReference>
<protein>
    <submittedName>
        <fullName evidence="3">ZNF862 protein</fullName>
    </submittedName>
</protein>
<evidence type="ECO:0000313" key="4">
    <source>
        <dbReference type="Proteomes" id="UP000838412"/>
    </source>
</evidence>
<dbReference type="GO" id="GO:0046983">
    <property type="term" value="F:protein dimerization activity"/>
    <property type="evidence" value="ECO:0007669"/>
    <property type="project" value="InterPro"/>
</dbReference>
<name>A0A8J9ZXU6_BRALA</name>
<feature type="region of interest" description="Disordered" evidence="1">
    <location>
        <begin position="474"/>
        <end position="504"/>
    </location>
</feature>
<dbReference type="AlphaFoldDB" id="A0A8J9ZXU6"/>
<dbReference type="PANTHER" id="PTHR46880">
    <property type="entry name" value="RAS-ASSOCIATING DOMAIN-CONTAINING PROTEIN"/>
    <property type="match status" value="1"/>
</dbReference>
<sequence length="504" mass="57910">MEPATVFVALKPLERGDASHITEAVVSALEEDLELGDSWKDKLTFACFDGAPVNMGHVSGVGVRLQEDCPHLIVLQCCAHRLELVFKDVLKEVPYFSTVHDMFTTVYKFYDNSPLNWQGLKNAGEALNIQVLKPTKASGTRWLPHQERALKAITRDHPALVQHLGELVEQGAVGSGDSRDKARGILEVVKSVKFVLFTLFLASYLDLVCSVSRVFQDNESTVESVFRRVESVVKSLTKMCSPLKLTRIMSEEIEERDGTVLWKGTTLQTGRPQRGRRSDLVTQREEVIRDCQQILNSTLHHLGRRFDAMLNQSVLSAARFFQFSSWKEEDEDQEDEDWEEDKLRTIYRHFRRPLELKGFQLQGALREWDELKTVCRAQLANVRRPPSFKDFWVSMLRREEEEYRNVFQLLRLVLTIPIHTAECERSFSLMNRVKTDWRSCLDPKCLTSLMTIPLSEQSIETFDPEPAISLWWSAGKRRPSTTPYGPRPRRHQAPISDTSSEEEQ</sequence>
<evidence type="ECO:0000256" key="1">
    <source>
        <dbReference type="SAM" id="MobiDB-lite"/>
    </source>
</evidence>
<dbReference type="EMBL" id="OV696689">
    <property type="protein sequence ID" value="CAH1264204.1"/>
    <property type="molecule type" value="Genomic_DNA"/>
</dbReference>
<dbReference type="InterPro" id="IPR012337">
    <property type="entry name" value="RNaseH-like_sf"/>
</dbReference>
<dbReference type="SUPFAM" id="SSF53098">
    <property type="entry name" value="Ribonuclease H-like"/>
    <property type="match status" value="1"/>
</dbReference>
<dbReference type="OrthoDB" id="10051404at2759"/>
<reference evidence="3" key="1">
    <citation type="submission" date="2022-01" db="EMBL/GenBank/DDBJ databases">
        <authorList>
            <person name="Braso-Vives M."/>
        </authorList>
    </citation>
    <scope>NUCLEOTIDE SEQUENCE</scope>
</reference>
<dbReference type="InterPro" id="IPR008906">
    <property type="entry name" value="HATC_C_dom"/>
</dbReference>
<proteinExistence type="predicted"/>
<organism evidence="3 4">
    <name type="scientific">Branchiostoma lanceolatum</name>
    <name type="common">Common lancelet</name>
    <name type="synonym">Amphioxus lanceolatum</name>
    <dbReference type="NCBI Taxonomy" id="7740"/>
    <lineage>
        <taxon>Eukaryota</taxon>
        <taxon>Metazoa</taxon>
        <taxon>Chordata</taxon>
        <taxon>Cephalochordata</taxon>
        <taxon>Leptocardii</taxon>
        <taxon>Amphioxiformes</taxon>
        <taxon>Branchiostomatidae</taxon>
        <taxon>Branchiostoma</taxon>
    </lineage>
</organism>
<gene>
    <name evidence="3" type="primary">ZNF862</name>
    <name evidence="3" type="ORF">BLAG_LOCUS18646</name>
</gene>
<dbReference type="Proteomes" id="UP000838412">
    <property type="component" value="Chromosome 4"/>
</dbReference>
<evidence type="ECO:0000313" key="3">
    <source>
        <dbReference type="EMBL" id="CAH1264204.1"/>
    </source>
</evidence>
<accession>A0A8J9ZXU6</accession>
<keyword evidence="4" id="KW-1185">Reference proteome</keyword>